<dbReference type="PANTHER" id="PTHR11802">
    <property type="entry name" value="SERINE PROTEASE FAMILY S10 SERINE CARBOXYPEPTIDASE"/>
    <property type="match status" value="1"/>
</dbReference>
<proteinExistence type="inferred from homology"/>
<organism evidence="8 9">
    <name type="scientific">Pyrocoelia pectoralis</name>
    <dbReference type="NCBI Taxonomy" id="417401"/>
    <lineage>
        <taxon>Eukaryota</taxon>
        <taxon>Metazoa</taxon>
        <taxon>Ecdysozoa</taxon>
        <taxon>Arthropoda</taxon>
        <taxon>Hexapoda</taxon>
        <taxon>Insecta</taxon>
        <taxon>Pterygota</taxon>
        <taxon>Neoptera</taxon>
        <taxon>Endopterygota</taxon>
        <taxon>Coleoptera</taxon>
        <taxon>Polyphaga</taxon>
        <taxon>Elateriformia</taxon>
        <taxon>Elateroidea</taxon>
        <taxon>Lampyridae</taxon>
        <taxon>Lampyrinae</taxon>
        <taxon>Pyrocoelia</taxon>
    </lineage>
</organism>
<evidence type="ECO:0000256" key="5">
    <source>
        <dbReference type="ARBA" id="ARBA00022801"/>
    </source>
</evidence>
<feature type="signal peptide" evidence="7">
    <location>
        <begin position="1"/>
        <end position="21"/>
    </location>
</feature>
<dbReference type="SUPFAM" id="SSF53474">
    <property type="entry name" value="alpha/beta-Hydrolases"/>
    <property type="match status" value="1"/>
</dbReference>
<comment type="caution">
    <text evidence="8">The sequence shown here is derived from an EMBL/GenBank/DDBJ whole genome shotgun (WGS) entry which is preliminary data.</text>
</comment>
<dbReference type="PROSITE" id="PS00131">
    <property type="entry name" value="CARBOXYPEPT_SER_SER"/>
    <property type="match status" value="1"/>
</dbReference>
<gene>
    <name evidence="8" type="ORF">RI129_009674</name>
</gene>
<dbReference type="PANTHER" id="PTHR11802:SF472">
    <property type="entry name" value="SERINE CARBOXYPEPTIDASE CPVL-RELATED"/>
    <property type="match status" value="1"/>
</dbReference>
<dbReference type="InterPro" id="IPR029058">
    <property type="entry name" value="AB_hydrolase_fold"/>
</dbReference>
<dbReference type="GO" id="GO:0006508">
    <property type="term" value="P:proteolysis"/>
    <property type="evidence" value="ECO:0007669"/>
    <property type="project" value="UniProtKB-KW"/>
</dbReference>
<evidence type="ECO:0000313" key="8">
    <source>
        <dbReference type="EMBL" id="KAK5641127.1"/>
    </source>
</evidence>
<keyword evidence="6" id="KW-0325">Glycoprotein</keyword>
<dbReference type="PRINTS" id="PR00724">
    <property type="entry name" value="CRBOXYPTASEC"/>
</dbReference>
<evidence type="ECO:0000256" key="2">
    <source>
        <dbReference type="ARBA" id="ARBA00022645"/>
    </source>
</evidence>
<evidence type="ECO:0000313" key="9">
    <source>
        <dbReference type="Proteomes" id="UP001329430"/>
    </source>
</evidence>
<dbReference type="InterPro" id="IPR001563">
    <property type="entry name" value="Peptidase_S10"/>
</dbReference>
<keyword evidence="2 7" id="KW-0121">Carboxypeptidase</keyword>
<dbReference type="EC" id="3.4.16.-" evidence="7"/>
<dbReference type="InterPro" id="IPR018202">
    <property type="entry name" value="Ser_caboxypep_ser_AS"/>
</dbReference>
<name>A0AAN7V556_9COLE</name>
<dbReference type="AlphaFoldDB" id="A0AAN7V556"/>
<evidence type="ECO:0000256" key="6">
    <source>
        <dbReference type="ARBA" id="ARBA00023180"/>
    </source>
</evidence>
<evidence type="ECO:0000256" key="4">
    <source>
        <dbReference type="ARBA" id="ARBA00022729"/>
    </source>
</evidence>
<dbReference type="Pfam" id="PF00450">
    <property type="entry name" value="Peptidase_S10"/>
    <property type="match status" value="1"/>
</dbReference>
<feature type="chain" id="PRO_5042664795" description="Carboxypeptidase" evidence="7">
    <location>
        <begin position="22"/>
        <end position="446"/>
    </location>
</feature>
<keyword evidence="9" id="KW-1185">Reference proteome</keyword>
<comment type="similarity">
    <text evidence="1 7">Belongs to the peptidase S10 family.</text>
</comment>
<sequence>MELVIRVLLCFVCGFNVLAQGSEPLKLTPLIQSNQTDEALQKSRVNFEEFGSDESYAGYFTTLSKQDSNMFFWFFPSRGDVSKDPLILCLQGGPGISALFSVFMENGPVSIDDKGKISKRDYSWIDYASVLYIDSPVGTGFSYTFPGTGIMDLDEVTDHLFNALLQFYRMFPHMKENNLYIFGESYGGTFAPRLGRKIHQANLRATNKRNFRGIMIGNGETDIRYQVGAGDFLYQIGLIDKFTKAKLDKLEHKRAECVVKKNFECVENTYNKLWATFHTDTGYKDLSSFTSPTSTTASTQAALDTYLNRQDVKDALHVGNHITYQTFNPHAIENITDAFKPASFYIANLLQNNYDVLVFHGQLDILVPYGSVVNYISRLKFPGKTDYDNARKRPWKVGEKVAGVVRTGGILTEVVVINAGHYATRDQPENIYYLVKKFVNKLLLTD</sequence>
<evidence type="ECO:0000256" key="1">
    <source>
        <dbReference type="ARBA" id="ARBA00009431"/>
    </source>
</evidence>
<dbReference type="Gene3D" id="3.40.50.1820">
    <property type="entry name" value="alpha/beta hydrolase"/>
    <property type="match status" value="1"/>
</dbReference>
<dbReference type="GO" id="GO:0004185">
    <property type="term" value="F:serine-type carboxypeptidase activity"/>
    <property type="evidence" value="ECO:0007669"/>
    <property type="project" value="UniProtKB-UniRule"/>
</dbReference>
<keyword evidence="3 7" id="KW-0645">Protease</keyword>
<keyword evidence="4 7" id="KW-0732">Signal</keyword>
<evidence type="ECO:0000256" key="7">
    <source>
        <dbReference type="RuleBase" id="RU361156"/>
    </source>
</evidence>
<dbReference type="EMBL" id="JAVRBK010000007">
    <property type="protein sequence ID" value="KAK5641127.1"/>
    <property type="molecule type" value="Genomic_DNA"/>
</dbReference>
<keyword evidence="5 7" id="KW-0378">Hydrolase</keyword>
<reference evidence="8 9" key="1">
    <citation type="journal article" date="2024" name="Insects">
        <title>An Improved Chromosome-Level Genome Assembly of the Firefly Pyrocoelia pectoralis.</title>
        <authorList>
            <person name="Fu X."/>
            <person name="Meyer-Rochow V.B."/>
            <person name="Ballantyne L."/>
            <person name="Zhu X."/>
        </authorList>
    </citation>
    <scope>NUCLEOTIDE SEQUENCE [LARGE SCALE GENOMIC DNA]</scope>
    <source>
        <strain evidence="8">XCY_ONT2</strain>
    </source>
</reference>
<evidence type="ECO:0000256" key="3">
    <source>
        <dbReference type="ARBA" id="ARBA00022670"/>
    </source>
</evidence>
<dbReference type="Proteomes" id="UP001329430">
    <property type="component" value="Chromosome 7"/>
</dbReference>
<accession>A0AAN7V556</accession>
<protein>
    <recommendedName>
        <fullName evidence="7">Carboxypeptidase</fullName>
        <ecNumber evidence="7">3.4.16.-</ecNumber>
    </recommendedName>
</protein>